<organism evidence="3 4">
    <name type="scientific">Chlamydomonas eustigma</name>
    <dbReference type="NCBI Taxonomy" id="1157962"/>
    <lineage>
        <taxon>Eukaryota</taxon>
        <taxon>Viridiplantae</taxon>
        <taxon>Chlorophyta</taxon>
        <taxon>core chlorophytes</taxon>
        <taxon>Chlorophyceae</taxon>
        <taxon>CS clade</taxon>
        <taxon>Chlamydomonadales</taxon>
        <taxon>Chlamydomonadaceae</taxon>
        <taxon>Chlamydomonas</taxon>
    </lineage>
</organism>
<proteinExistence type="predicted"/>
<dbReference type="Gene3D" id="3.90.1410.10">
    <property type="entry name" value="set domain protein methyltransferase, domain 1"/>
    <property type="match status" value="1"/>
</dbReference>
<accession>A0A250X6A4</accession>
<dbReference type="InterPro" id="IPR046341">
    <property type="entry name" value="SET_dom_sf"/>
</dbReference>
<dbReference type="SUPFAM" id="SSF82199">
    <property type="entry name" value="SET domain"/>
    <property type="match status" value="1"/>
</dbReference>
<dbReference type="Pfam" id="PF00856">
    <property type="entry name" value="SET"/>
    <property type="match status" value="1"/>
</dbReference>
<name>A0A250X6A4_9CHLO</name>
<dbReference type="OrthoDB" id="524382at2759"/>
<keyword evidence="1" id="KW-0472">Membrane</keyword>
<evidence type="ECO:0000313" key="3">
    <source>
        <dbReference type="EMBL" id="GAX78614.1"/>
    </source>
</evidence>
<feature type="domain" description="SET" evidence="2">
    <location>
        <begin position="55"/>
        <end position="285"/>
    </location>
</feature>
<comment type="caution">
    <text evidence="3">The sequence shown here is derived from an EMBL/GenBank/DDBJ whole genome shotgun (WGS) entry which is preliminary data.</text>
</comment>
<keyword evidence="4" id="KW-1185">Reference proteome</keyword>
<dbReference type="InterPro" id="IPR001214">
    <property type="entry name" value="SET_dom"/>
</dbReference>
<dbReference type="GO" id="GO:0016279">
    <property type="term" value="F:protein-lysine N-methyltransferase activity"/>
    <property type="evidence" value="ECO:0007669"/>
    <property type="project" value="TreeGrafter"/>
</dbReference>
<reference evidence="3 4" key="1">
    <citation type="submission" date="2017-08" db="EMBL/GenBank/DDBJ databases">
        <title>Acidophilic green algal genome provides insights into adaptation to an acidic environment.</title>
        <authorList>
            <person name="Hirooka S."/>
            <person name="Hirose Y."/>
            <person name="Kanesaki Y."/>
            <person name="Higuchi S."/>
            <person name="Fujiwara T."/>
            <person name="Onuma R."/>
            <person name="Era A."/>
            <person name="Ohbayashi R."/>
            <person name="Uzuka A."/>
            <person name="Nozaki H."/>
            <person name="Yoshikawa H."/>
            <person name="Miyagishima S.Y."/>
        </authorList>
    </citation>
    <scope>NUCLEOTIDE SEQUENCE [LARGE SCALE GENOMIC DNA]</scope>
    <source>
        <strain evidence="3 4">NIES-2499</strain>
    </source>
</reference>
<protein>
    <recommendedName>
        <fullName evidence="2">SET domain-containing protein</fullName>
    </recommendedName>
</protein>
<dbReference type="PROSITE" id="PS50280">
    <property type="entry name" value="SET"/>
    <property type="match status" value="1"/>
</dbReference>
<keyword evidence="1" id="KW-1133">Transmembrane helix</keyword>
<dbReference type="InterPro" id="IPR050600">
    <property type="entry name" value="SETD3_SETD6_MTase"/>
</dbReference>
<evidence type="ECO:0000313" key="4">
    <source>
        <dbReference type="Proteomes" id="UP000232323"/>
    </source>
</evidence>
<dbReference type="EMBL" id="BEGY01000034">
    <property type="protein sequence ID" value="GAX78614.1"/>
    <property type="molecule type" value="Genomic_DNA"/>
</dbReference>
<dbReference type="CDD" id="cd10527">
    <property type="entry name" value="SET_LSMT"/>
    <property type="match status" value="1"/>
</dbReference>
<dbReference type="AlphaFoldDB" id="A0A250X6A4"/>
<dbReference type="PANTHER" id="PTHR13271:SF154">
    <property type="entry name" value="GRIP DOMAIN-CONTAINING PROTEIN"/>
    <property type="match status" value="1"/>
</dbReference>
<dbReference type="Proteomes" id="UP000232323">
    <property type="component" value="Unassembled WGS sequence"/>
</dbReference>
<gene>
    <name evidence="3" type="ORF">CEUSTIGMA_g6053.t1</name>
</gene>
<feature type="transmembrane region" description="Helical" evidence="1">
    <location>
        <begin position="12"/>
        <end position="36"/>
    </location>
</feature>
<sequence>MRKRWRTCSRNAGMISIYIAVKHAFILSLILFISIVHSSTNQDINALIKWVEGSGGMVHARVGENAQGVRGLLATRYIPSGDPVVSLPSSLAIQLGNAEESAPELGIIILRERYRRRPRFSPYFTTLPPVGDQICVETLPTDVIPMLRGRPKLVDLITTKQAWAKAVFNGQAEGLRIPLSRAVPSGNKVSELEFSWATCMASSRALCSPSRIMYLIPVIDMANHDEASPHVVRWEHSILTSESAAAAAGGGGAPHSTSLAGESSWFQLVAGTDLHEGDEVTISYGPIRADEAALYYGYVPQLPQASSQFTEEAGNEHMRRVTDVATSDDIAARGDDGVDQMTDFASATQLLPPALLRDEGMQMMHIQQELRHYAAGAYYVDSSSSSMKLLCAVDHGEYDTASRPGKNLWPQFTGTVSDLRAERDRLLGILNQQLLKDDSGLQSDAKTAADALEECNHVPNTVGRSVCELISQMLSLCNKNLEREAHRLNALVTKRKLQGLLATADGGEL</sequence>
<keyword evidence="1" id="KW-0812">Transmembrane</keyword>
<dbReference type="PANTHER" id="PTHR13271">
    <property type="entry name" value="UNCHARACTERIZED PUTATIVE METHYLTRANSFERASE"/>
    <property type="match status" value="1"/>
</dbReference>
<evidence type="ECO:0000259" key="2">
    <source>
        <dbReference type="PROSITE" id="PS50280"/>
    </source>
</evidence>
<evidence type="ECO:0000256" key="1">
    <source>
        <dbReference type="SAM" id="Phobius"/>
    </source>
</evidence>